<dbReference type="Proteomes" id="UP000009222">
    <property type="component" value="Chromosome"/>
</dbReference>
<dbReference type="PANTHER" id="PTHR45947:SF3">
    <property type="entry name" value="SULFOQUINOVOSYL TRANSFERASE SQD2"/>
    <property type="match status" value="1"/>
</dbReference>
<evidence type="ECO:0000313" key="4">
    <source>
        <dbReference type="Proteomes" id="UP000009222"/>
    </source>
</evidence>
<dbReference type="InterPro" id="IPR050194">
    <property type="entry name" value="Glycosyltransferase_grp1"/>
</dbReference>
<dbReference type="PANTHER" id="PTHR45947">
    <property type="entry name" value="SULFOQUINOVOSYL TRANSFERASE SQD2"/>
    <property type="match status" value="1"/>
</dbReference>
<dbReference type="FunCoup" id="F5Y6V6">
    <property type="interactions" value="269"/>
</dbReference>
<feature type="domain" description="Glycosyl transferase family 1" evidence="1">
    <location>
        <begin position="210"/>
        <end position="371"/>
    </location>
</feature>
<evidence type="ECO:0000313" key="3">
    <source>
        <dbReference type="EMBL" id="AEF82208.1"/>
    </source>
</evidence>
<name>F5Y6V6_LEAAZ</name>
<dbReference type="InterPro" id="IPR001296">
    <property type="entry name" value="Glyco_trans_1"/>
</dbReference>
<reference evidence="4" key="1">
    <citation type="submission" date="2009-12" db="EMBL/GenBank/DDBJ databases">
        <title>Complete sequence of Treponema azotonutricium strain ZAS-9.</title>
        <authorList>
            <person name="Tetu S.G."/>
            <person name="Matson E."/>
            <person name="Ren Q."/>
            <person name="Seshadri R."/>
            <person name="Elbourne L."/>
            <person name="Hassan K.A."/>
            <person name="Durkin A."/>
            <person name="Radune D."/>
            <person name="Mohamoud Y."/>
            <person name="Shay R."/>
            <person name="Jin S."/>
            <person name="Zhang X."/>
            <person name="Lucey K."/>
            <person name="Ballor N.R."/>
            <person name="Ottesen E."/>
            <person name="Rosenthal R."/>
            <person name="Allen A."/>
            <person name="Leadbetter J.R."/>
            <person name="Paulsen I.T."/>
        </authorList>
    </citation>
    <scope>NUCLEOTIDE SEQUENCE [LARGE SCALE GENOMIC DNA]</scope>
    <source>
        <strain evidence="4">ATCC BAA-888 / DSM 13862 / ZAS-9</strain>
    </source>
</reference>
<evidence type="ECO:0000259" key="1">
    <source>
        <dbReference type="Pfam" id="PF00534"/>
    </source>
</evidence>
<dbReference type="AlphaFoldDB" id="F5Y6V6"/>
<evidence type="ECO:0000259" key="2">
    <source>
        <dbReference type="Pfam" id="PF13439"/>
    </source>
</evidence>
<protein>
    <submittedName>
        <fullName evidence="3">Glycosyltransferase</fullName>
    </submittedName>
</protein>
<dbReference type="InParanoid" id="F5Y6V6"/>
<dbReference type="RefSeq" id="WP_015711977.1">
    <property type="nucleotide sequence ID" value="NC_015577.1"/>
</dbReference>
<dbReference type="HOGENOM" id="CLU_009583_2_0_12"/>
<keyword evidence="4" id="KW-1185">Reference proteome</keyword>
<dbReference type="GO" id="GO:0016757">
    <property type="term" value="F:glycosyltransferase activity"/>
    <property type="evidence" value="ECO:0007669"/>
    <property type="project" value="InterPro"/>
</dbReference>
<dbReference type="Pfam" id="PF13439">
    <property type="entry name" value="Glyco_transf_4"/>
    <property type="match status" value="1"/>
</dbReference>
<proteinExistence type="predicted"/>
<dbReference type="STRING" id="545695.TREAZ_3603"/>
<keyword evidence="3" id="KW-0808">Transferase</keyword>
<accession>F5Y6V6</accession>
<dbReference type="Pfam" id="PF00534">
    <property type="entry name" value="Glycos_transf_1"/>
    <property type="match status" value="1"/>
</dbReference>
<feature type="domain" description="Glycosyltransferase subfamily 4-like N-terminal" evidence="2">
    <location>
        <begin position="14"/>
        <end position="196"/>
    </location>
</feature>
<gene>
    <name evidence="3" type="ordered locus">TREAZ_3603</name>
</gene>
<sequence>MKIVMFTDAYWPRVNGVTVSVDSFSRALIKEGHQVLIICSSYPESYDAPVSLVQGEAREDDPKIVRVPSMPALITKEDRIAKFHKWYWVFKQVELFNPQIIHINTEFMIAEFGFQYARAHNVPAIYTFHTMWEDYSPNYFPMFPPFLVRFVTRGILKNILTRSYKVIVPTPQIEEVVHKYKPKTETFLLPTGIEPELFHHEKAEIEVFREKLEDRYPALKGKRILLFAGRVVREKNISFLLKIIPDIAAKFPDVILLIVGNGPDLDYFREEAVSTGVEKLCVFTDYMERQDLALVYAVSEIFVFPSLTDTQGLVTLEAMLSDKPVVAIGALGTLMVMGGDNGGFMVKNDPAEFTARVLDLLGDPELYKRKAVEAKAHAKSWSINEIAKKLVGIYQTVIDTYKAEYGESRTPMWEMLMDKRWWKVNNKIFRKKTNRKWREFFMNLANRGPFAD</sequence>
<dbReference type="Gene3D" id="3.40.50.2000">
    <property type="entry name" value="Glycogen Phosphorylase B"/>
    <property type="match status" value="2"/>
</dbReference>
<dbReference type="InterPro" id="IPR028098">
    <property type="entry name" value="Glyco_trans_4-like_N"/>
</dbReference>
<dbReference type="eggNOG" id="COG0438">
    <property type="taxonomic scope" value="Bacteria"/>
</dbReference>
<dbReference type="SUPFAM" id="SSF53756">
    <property type="entry name" value="UDP-Glycosyltransferase/glycogen phosphorylase"/>
    <property type="match status" value="1"/>
</dbReference>
<dbReference type="KEGG" id="taz:TREAZ_3603"/>
<dbReference type="EMBL" id="CP001841">
    <property type="protein sequence ID" value="AEF82208.1"/>
    <property type="molecule type" value="Genomic_DNA"/>
</dbReference>
<organism evidence="3 4">
    <name type="scientific">Leadbettera azotonutricia (strain ATCC BAA-888 / DSM 13862 / ZAS-9)</name>
    <name type="common">Treponema azotonutricium</name>
    <dbReference type="NCBI Taxonomy" id="545695"/>
    <lineage>
        <taxon>Bacteria</taxon>
        <taxon>Pseudomonadati</taxon>
        <taxon>Spirochaetota</taxon>
        <taxon>Spirochaetia</taxon>
        <taxon>Spirochaetales</taxon>
        <taxon>Breznakiellaceae</taxon>
        <taxon>Leadbettera</taxon>
    </lineage>
</organism>
<reference evidence="3 4" key="2">
    <citation type="journal article" date="2011" name="ISME J.">
        <title>RNA-seq reveals cooperative metabolic interactions between two termite-gut spirochete species in co-culture.</title>
        <authorList>
            <person name="Rosenthal A.Z."/>
            <person name="Matson E.G."/>
            <person name="Eldar A."/>
            <person name="Leadbetter J.R."/>
        </authorList>
    </citation>
    <scope>NUCLEOTIDE SEQUENCE [LARGE SCALE GENOMIC DNA]</scope>
    <source>
        <strain evidence="4">ATCC BAA-888 / DSM 13862 / ZAS-9</strain>
    </source>
</reference>